<evidence type="ECO:0008006" key="6">
    <source>
        <dbReference type="Google" id="ProtNLM"/>
    </source>
</evidence>
<keyword evidence="3" id="KW-0732">Signal</keyword>
<evidence type="ECO:0000313" key="4">
    <source>
        <dbReference type="EMBL" id="MDP9849139.1"/>
    </source>
</evidence>
<evidence type="ECO:0000256" key="2">
    <source>
        <dbReference type="SAM" id="Phobius"/>
    </source>
</evidence>
<keyword evidence="5" id="KW-1185">Reference proteome</keyword>
<sequence>MGLLLRRILLAIAVTIGLGATGVLAGMSTAHASSLPGAAAYVADDDDDGKGGDDDDRPRGGVDAGQGGLARDDDDDDDDRPQGGVDTGQGGLARDDDDDDRPQGGVDTGFGGTAKDDVPLWAPAGLIGFAALAGGSFWFSRRLTSGS</sequence>
<evidence type="ECO:0000256" key="3">
    <source>
        <dbReference type="SAM" id="SignalP"/>
    </source>
</evidence>
<feature type="compositionally biased region" description="Basic and acidic residues" evidence="1">
    <location>
        <begin position="49"/>
        <end position="60"/>
    </location>
</feature>
<keyword evidence="2" id="KW-0472">Membrane</keyword>
<accession>A0ABT9QSW3</accession>
<feature type="signal peptide" evidence="3">
    <location>
        <begin position="1"/>
        <end position="32"/>
    </location>
</feature>
<gene>
    <name evidence="4" type="ORF">J2853_008350</name>
</gene>
<name>A0ABT9QSW3_9ACTN</name>
<dbReference type="Proteomes" id="UP001225356">
    <property type="component" value="Unassembled WGS sequence"/>
</dbReference>
<protein>
    <recommendedName>
        <fullName evidence="6">MYXO-CTERM domain-containing protein</fullName>
    </recommendedName>
</protein>
<comment type="caution">
    <text evidence="4">The sequence shown here is derived from an EMBL/GenBank/DDBJ whole genome shotgun (WGS) entry which is preliminary data.</text>
</comment>
<dbReference type="RefSeq" id="WP_307566831.1">
    <property type="nucleotide sequence ID" value="NZ_JAUSQU010000001.1"/>
</dbReference>
<feature type="region of interest" description="Disordered" evidence="1">
    <location>
        <begin position="41"/>
        <end position="117"/>
    </location>
</feature>
<keyword evidence="2" id="KW-1133">Transmembrane helix</keyword>
<proteinExistence type="predicted"/>
<feature type="transmembrane region" description="Helical" evidence="2">
    <location>
        <begin position="120"/>
        <end position="139"/>
    </location>
</feature>
<keyword evidence="2" id="KW-0812">Transmembrane</keyword>
<reference evidence="4 5" key="1">
    <citation type="submission" date="2023-07" db="EMBL/GenBank/DDBJ databases">
        <title>Sequencing the genomes of 1000 actinobacteria strains.</title>
        <authorList>
            <person name="Klenk H.-P."/>
        </authorList>
    </citation>
    <scope>NUCLEOTIDE SEQUENCE [LARGE SCALE GENOMIC DNA]</scope>
    <source>
        <strain evidence="4 5">DSM 46740</strain>
    </source>
</reference>
<organism evidence="4 5">
    <name type="scientific">Streptosporangium lutulentum</name>
    <dbReference type="NCBI Taxonomy" id="1461250"/>
    <lineage>
        <taxon>Bacteria</taxon>
        <taxon>Bacillati</taxon>
        <taxon>Actinomycetota</taxon>
        <taxon>Actinomycetes</taxon>
        <taxon>Streptosporangiales</taxon>
        <taxon>Streptosporangiaceae</taxon>
        <taxon>Streptosporangium</taxon>
    </lineage>
</organism>
<dbReference type="EMBL" id="JAUSQU010000001">
    <property type="protein sequence ID" value="MDP9849139.1"/>
    <property type="molecule type" value="Genomic_DNA"/>
</dbReference>
<evidence type="ECO:0000313" key="5">
    <source>
        <dbReference type="Proteomes" id="UP001225356"/>
    </source>
</evidence>
<evidence type="ECO:0000256" key="1">
    <source>
        <dbReference type="SAM" id="MobiDB-lite"/>
    </source>
</evidence>
<feature type="chain" id="PRO_5045883570" description="MYXO-CTERM domain-containing protein" evidence="3">
    <location>
        <begin position="33"/>
        <end position="147"/>
    </location>
</feature>